<dbReference type="SUPFAM" id="SSF53901">
    <property type="entry name" value="Thiolase-like"/>
    <property type="match status" value="1"/>
</dbReference>
<dbReference type="InterPro" id="IPR020617">
    <property type="entry name" value="Thiolase_C"/>
</dbReference>
<dbReference type="GO" id="GO:0005829">
    <property type="term" value="C:cytosol"/>
    <property type="evidence" value="ECO:0007669"/>
    <property type="project" value="TreeGrafter"/>
</dbReference>
<feature type="non-terminal residue" evidence="2">
    <location>
        <position position="53"/>
    </location>
</feature>
<dbReference type="EMBL" id="CAJOBI010216606">
    <property type="protein sequence ID" value="CAF5031205.1"/>
    <property type="molecule type" value="Genomic_DNA"/>
</dbReference>
<feature type="domain" description="Thiolase C-terminal" evidence="1">
    <location>
        <begin position="2"/>
        <end position="42"/>
    </location>
</feature>
<dbReference type="InterPro" id="IPR050521">
    <property type="entry name" value="3-ketoacyl-CoA_Thiolase"/>
</dbReference>
<evidence type="ECO:0000313" key="2">
    <source>
        <dbReference type="EMBL" id="CAF5031205.1"/>
    </source>
</evidence>
<dbReference type="GO" id="GO:0016747">
    <property type="term" value="F:acyltransferase activity, transferring groups other than amino-acyl groups"/>
    <property type="evidence" value="ECO:0007669"/>
    <property type="project" value="InterPro"/>
</dbReference>
<dbReference type="AlphaFoldDB" id="A0A8S3DPP0"/>
<gene>
    <name evidence="2" type="ORF">SMN809_LOCUS58124</name>
</gene>
<dbReference type="Proteomes" id="UP000676336">
    <property type="component" value="Unassembled WGS sequence"/>
</dbReference>
<organism evidence="2 3">
    <name type="scientific">Rotaria magnacalcarata</name>
    <dbReference type="NCBI Taxonomy" id="392030"/>
    <lineage>
        <taxon>Eukaryota</taxon>
        <taxon>Metazoa</taxon>
        <taxon>Spiralia</taxon>
        <taxon>Gnathifera</taxon>
        <taxon>Rotifera</taxon>
        <taxon>Eurotatoria</taxon>
        <taxon>Bdelloidea</taxon>
        <taxon>Philodinida</taxon>
        <taxon>Philodinidae</taxon>
        <taxon>Rotaria</taxon>
    </lineage>
</organism>
<sequence length="53" mass="5946">TYATAKLLDQCGLTLNDIDVFEFHEAFAGQILANLKALDSDYFAKTYLNRSSK</sequence>
<feature type="non-terminal residue" evidence="2">
    <location>
        <position position="1"/>
    </location>
</feature>
<comment type="caution">
    <text evidence="2">The sequence shown here is derived from an EMBL/GenBank/DDBJ whole genome shotgun (WGS) entry which is preliminary data.</text>
</comment>
<dbReference type="Pfam" id="PF02803">
    <property type="entry name" value="Thiolase_C"/>
    <property type="match status" value="1"/>
</dbReference>
<accession>A0A8S3DPP0</accession>
<dbReference type="InterPro" id="IPR016039">
    <property type="entry name" value="Thiolase-like"/>
</dbReference>
<dbReference type="PANTHER" id="PTHR42689:SF1">
    <property type="entry name" value="ACETYL-COA ACYLTRANSFERASE FADA2 (3-KETOACYL-COA THIOLASE) (BETA-KETOTHIOLASE)-RELATED"/>
    <property type="match status" value="1"/>
</dbReference>
<dbReference type="PANTHER" id="PTHR42689">
    <property type="entry name" value="ACETYL-COA ACYLTRANSFERASE FADA2 (3-KETOACYL-COA THIOLASE) (BETA-KETOTHIOLASE)-RELATED"/>
    <property type="match status" value="1"/>
</dbReference>
<evidence type="ECO:0000259" key="1">
    <source>
        <dbReference type="Pfam" id="PF02803"/>
    </source>
</evidence>
<proteinExistence type="predicted"/>
<protein>
    <recommendedName>
        <fullName evidence="1">Thiolase C-terminal domain-containing protein</fullName>
    </recommendedName>
</protein>
<evidence type="ECO:0000313" key="3">
    <source>
        <dbReference type="Proteomes" id="UP000676336"/>
    </source>
</evidence>
<reference evidence="2" key="1">
    <citation type="submission" date="2021-02" db="EMBL/GenBank/DDBJ databases">
        <authorList>
            <person name="Nowell W R."/>
        </authorList>
    </citation>
    <scope>NUCLEOTIDE SEQUENCE</scope>
</reference>
<name>A0A8S3DPP0_9BILA</name>
<dbReference type="Gene3D" id="3.40.47.10">
    <property type="match status" value="1"/>
</dbReference>